<feature type="transmembrane region" description="Helical" evidence="6">
    <location>
        <begin position="356"/>
        <end position="379"/>
    </location>
</feature>
<evidence type="ECO:0000256" key="4">
    <source>
        <dbReference type="ARBA" id="ARBA00023136"/>
    </source>
</evidence>
<evidence type="ECO:0000256" key="7">
    <source>
        <dbReference type="SAM" id="SignalP"/>
    </source>
</evidence>
<proteinExistence type="predicted"/>
<evidence type="ECO:0000313" key="9">
    <source>
        <dbReference type="Proteomes" id="UP000085678"/>
    </source>
</evidence>
<feature type="domain" description="Chitin-binding type-2" evidence="8">
    <location>
        <begin position="92"/>
        <end position="148"/>
    </location>
</feature>
<keyword evidence="2 6" id="KW-0812">Transmembrane</keyword>
<keyword evidence="4 6" id="KW-0472">Membrane</keyword>
<keyword evidence="9" id="KW-1185">Reference proteome</keyword>
<sequence>MRTYYHIQTAVVFLWILYKESSGQGSANKTKVNCGPGDYINRDANACRPCGIATFNPFPNAEVCFPCPEGQTTEVIGAKYHGDCIGPCEKVQFPCQLTATYGVPGQCNKYFQCSHGGGLLSVQMCPSGTFFNPFRKVCDIYLNMECTPNNCPDDFVSRLEAYSEEPSTTTISTTTKAFVTHKQTKPCGDVSLPCTIGTTWPSPGRCDKYIECAGGMEFLERPCPIGTMYSDFHKSCGRDIQCIPRDCNGNEIGPTYPTFPVRPTTKTKKPTQLTSPEVKTTDTESPSPTTSTTTTTTTTVTTTTNTLSPSPTTSTTTTSSSPSPSTSTTTTTTTTVTTAKRNKSSEQEDGSQSYKMLVILAILILVVLIVAVVGGLCMWKRRAIKRRLRRKRRAQRHVDNPEYVWKTEDAYAEINEQHVGRTLPKKPNIPLPEVPNEDPIYNSIPDVVHEHRPKNATWGEEDPGPKHHHHESRKAHETLAVSPQNNSASHHSPKQHSPKHHKPRHGGHAGQGGRTKHGHGRRARENSTKELISPGAKDSNTYSHAWD</sequence>
<dbReference type="AlphaFoldDB" id="A0A1S3J9J4"/>
<evidence type="ECO:0000256" key="2">
    <source>
        <dbReference type="ARBA" id="ARBA00022692"/>
    </source>
</evidence>
<evidence type="ECO:0000259" key="8">
    <source>
        <dbReference type="PROSITE" id="PS50940"/>
    </source>
</evidence>
<dbReference type="SMART" id="SM00494">
    <property type="entry name" value="ChtBD2"/>
    <property type="match status" value="2"/>
</dbReference>
<reference evidence="10" key="1">
    <citation type="submission" date="2025-08" db="UniProtKB">
        <authorList>
            <consortium name="RefSeq"/>
        </authorList>
    </citation>
    <scope>IDENTIFICATION</scope>
    <source>
        <tissue evidence="10">Gonads</tissue>
    </source>
</reference>
<feature type="chain" id="PRO_5010373507" evidence="7">
    <location>
        <begin position="24"/>
        <end position="547"/>
    </location>
</feature>
<dbReference type="RefSeq" id="XP_013407075.1">
    <property type="nucleotide sequence ID" value="XM_013551621.2"/>
</dbReference>
<dbReference type="OrthoDB" id="10052888at2759"/>
<feature type="region of interest" description="Disordered" evidence="5">
    <location>
        <begin position="423"/>
        <end position="547"/>
    </location>
</feature>
<dbReference type="SMART" id="SM01411">
    <property type="entry name" value="Ephrin_rec_like"/>
    <property type="match status" value="1"/>
</dbReference>
<dbReference type="Pfam" id="PF01607">
    <property type="entry name" value="CBM_14"/>
    <property type="match status" value="1"/>
</dbReference>
<comment type="subcellular location">
    <subcellularLocation>
        <location evidence="1">Membrane</location>
        <topology evidence="1">Single-pass membrane protein</topology>
    </subcellularLocation>
</comment>
<dbReference type="InterPro" id="IPR051694">
    <property type="entry name" value="Immunoregulatory_rcpt-like"/>
</dbReference>
<dbReference type="GO" id="GO:0016020">
    <property type="term" value="C:membrane"/>
    <property type="evidence" value="ECO:0007669"/>
    <property type="project" value="UniProtKB-SubCell"/>
</dbReference>
<dbReference type="Gene3D" id="2.170.140.10">
    <property type="entry name" value="Chitin binding domain"/>
    <property type="match status" value="1"/>
</dbReference>
<dbReference type="GO" id="GO:0008061">
    <property type="term" value="F:chitin binding"/>
    <property type="evidence" value="ECO:0007669"/>
    <property type="project" value="InterPro"/>
</dbReference>
<dbReference type="PANTHER" id="PTHR15549">
    <property type="entry name" value="PAIRED IMMUNOGLOBULIN-LIKE TYPE 2 RECEPTOR"/>
    <property type="match status" value="1"/>
</dbReference>
<dbReference type="PROSITE" id="PS50940">
    <property type="entry name" value="CHIT_BIND_II"/>
    <property type="match status" value="2"/>
</dbReference>
<dbReference type="GO" id="GO:0005576">
    <property type="term" value="C:extracellular region"/>
    <property type="evidence" value="ECO:0007669"/>
    <property type="project" value="InterPro"/>
</dbReference>
<feature type="compositionally biased region" description="Low complexity" evidence="5">
    <location>
        <begin position="258"/>
        <end position="276"/>
    </location>
</feature>
<dbReference type="InterPro" id="IPR011641">
    <property type="entry name" value="Tyr-kin_ephrin_A/B_rcpt-like"/>
</dbReference>
<feature type="domain" description="Chitin-binding type-2" evidence="8">
    <location>
        <begin position="191"/>
        <end position="244"/>
    </location>
</feature>
<dbReference type="SUPFAM" id="SSF57625">
    <property type="entry name" value="Invertebrate chitin-binding proteins"/>
    <property type="match status" value="2"/>
</dbReference>
<feature type="region of interest" description="Disordered" evidence="5">
    <location>
        <begin position="254"/>
        <end position="351"/>
    </location>
</feature>
<feature type="signal peptide" evidence="7">
    <location>
        <begin position="1"/>
        <end position="23"/>
    </location>
</feature>
<protein>
    <submittedName>
        <fullName evidence="10">Mucin-2 isoform X2</fullName>
    </submittedName>
</protein>
<dbReference type="Pfam" id="PF07699">
    <property type="entry name" value="Ephrin_rec_like"/>
    <property type="match status" value="1"/>
</dbReference>
<dbReference type="GO" id="GO:0071944">
    <property type="term" value="C:cell periphery"/>
    <property type="evidence" value="ECO:0007669"/>
    <property type="project" value="UniProtKB-ARBA"/>
</dbReference>
<feature type="compositionally biased region" description="Basic residues" evidence="5">
    <location>
        <begin position="491"/>
        <end position="507"/>
    </location>
</feature>
<evidence type="ECO:0000313" key="10">
    <source>
        <dbReference type="RefSeq" id="XP_013407075.1"/>
    </source>
</evidence>
<name>A0A1S3J9J4_LINAN</name>
<dbReference type="GeneID" id="106171323"/>
<keyword evidence="7" id="KW-0732">Signal</keyword>
<evidence type="ECO:0000256" key="3">
    <source>
        <dbReference type="ARBA" id="ARBA00022989"/>
    </source>
</evidence>
<accession>A0A1S3J9J4</accession>
<evidence type="ECO:0000256" key="6">
    <source>
        <dbReference type="SAM" id="Phobius"/>
    </source>
</evidence>
<dbReference type="InterPro" id="IPR002557">
    <property type="entry name" value="Chitin-bd_dom"/>
</dbReference>
<feature type="compositionally biased region" description="Low complexity" evidence="5">
    <location>
        <begin position="283"/>
        <end position="338"/>
    </location>
</feature>
<dbReference type="InterPro" id="IPR036508">
    <property type="entry name" value="Chitin-bd_dom_sf"/>
</dbReference>
<evidence type="ECO:0000256" key="1">
    <source>
        <dbReference type="ARBA" id="ARBA00004167"/>
    </source>
</evidence>
<organism evidence="9 10">
    <name type="scientific">Lingula anatina</name>
    <name type="common">Brachiopod</name>
    <name type="synonym">Lingula unguis</name>
    <dbReference type="NCBI Taxonomy" id="7574"/>
    <lineage>
        <taxon>Eukaryota</taxon>
        <taxon>Metazoa</taxon>
        <taxon>Spiralia</taxon>
        <taxon>Lophotrochozoa</taxon>
        <taxon>Brachiopoda</taxon>
        <taxon>Linguliformea</taxon>
        <taxon>Lingulata</taxon>
        <taxon>Lingulida</taxon>
        <taxon>Linguloidea</taxon>
        <taxon>Lingulidae</taxon>
        <taxon>Lingula</taxon>
    </lineage>
</organism>
<dbReference type="Proteomes" id="UP000085678">
    <property type="component" value="Unplaced"/>
</dbReference>
<gene>
    <name evidence="10" type="primary">LOC106171323</name>
</gene>
<keyword evidence="3 6" id="KW-1133">Transmembrane helix</keyword>
<feature type="compositionally biased region" description="Polar residues" evidence="5">
    <location>
        <begin position="538"/>
        <end position="547"/>
    </location>
</feature>
<evidence type="ECO:0000256" key="5">
    <source>
        <dbReference type="SAM" id="MobiDB-lite"/>
    </source>
</evidence>